<reference key="2">
    <citation type="submission" date="2011-04" db="EMBL/GenBank/DDBJ databases">
        <title>Complete sequence of chromosome of Haliscomenobacter hydrossis DSM 1100.</title>
        <authorList>
            <consortium name="US DOE Joint Genome Institute (JGI-PGF)"/>
            <person name="Lucas S."/>
            <person name="Han J."/>
            <person name="Lapidus A."/>
            <person name="Bruce D."/>
            <person name="Goodwin L."/>
            <person name="Pitluck S."/>
            <person name="Peters L."/>
            <person name="Kyrpides N."/>
            <person name="Mavromatis K."/>
            <person name="Ivanova N."/>
            <person name="Ovchinnikova G."/>
            <person name="Pagani I."/>
            <person name="Daligault H."/>
            <person name="Detter J.C."/>
            <person name="Han C."/>
            <person name="Land M."/>
            <person name="Hauser L."/>
            <person name="Markowitz V."/>
            <person name="Cheng J.-F."/>
            <person name="Hugenholtz P."/>
            <person name="Woyke T."/>
            <person name="Wu D."/>
            <person name="Verbarg S."/>
            <person name="Frueling A."/>
            <person name="Brambilla E."/>
            <person name="Klenk H.-P."/>
            <person name="Eisen J.A."/>
        </authorList>
    </citation>
    <scope>NUCLEOTIDE SEQUENCE</scope>
    <source>
        <strain>DSM 1100</strain>
    </source>
</reference>
<dbReference type="HOGENOM" id="CLU_1352862_0_0_10"/>
<organism evidence="1 2">
    <name type="scientific">Haliscomenobacter hydrossis (strain ATCC 27775 / DSM 1100 / LMG 10767 / O)</name>
    <dbReference type="NCBI Taxonomy" id="760192"/>
    <lineage>
        <taxon>Bacteria</taxon>
        <taxon>Pseudomonadati</taxon>
        <taxon>Bacteroidota</taxon>
        <taxon>Saprospiria</taxon>
        <taxon>Saprospirales</taxon>
        <taxon>Haliscomenobacteraceae</taxon>
        <taxon>Haliscomenobacter</taxon>
    </lineage>
</organism>
<dbReference type="InterPro" id="IPR012296">
    <property type="entry name" value="Nuclease_put_TT1808"/>
</dbReference>
<evidence type="ECO:0000313" key="1">
    <source>
        <dbReference type="EMBL" id="AEE51550.1"/>
    </source>
</evidence>
<accession>F4KZY0</accession>
<dbReference type="Gene3D" id="3.90.1570.10">
    <property type="entry name" value="tt1808, chain A"/>
    <property type="match status" value="1"/>
</dbReference>
<evidence type="ECO:0008006" key="3">
    <source>
        <dbReference type="Google" id="ProtNLM"/>
    </source>
</evidence>
<reference evidence="1 2" key="1">
    <citation type="journal article" date="2011" name="Stand. Genomic Sci.">
        <title>Complete genome sequence of Haliscomenobacter hydrossis type strain (O).</title>
        <authorList>
            <consortium name="US DOE Joint Genome Institute (JGI-PGF)"/>
            <person name="Daligault H."/>
            <person name="Lapidus A."/>
            <person name="Zeytun A."/>
            <person name="Nolan M."/>
            <person name="Lucas S."/>
            <person name="Del Rio T.G."/>
            <person name="Tice H."/>
            <person name="Cheng J.F."/>
            <person name="Tapia R."/>
            <person name="Han C."/>
            <person name="Goodwin L."/>
            <person name="Pitluck S."/>
            <person name="Liolios K."/>
            <person name="Pagani I."/>
            <person name="Ivanova N."/>
            <person name="Huntemann M."/>
            <person name="Mavromatis K."/>
            <person name="Mikhailova N."/>
            <person name="Pati A."/>
            <person name="Chen A."/>
            <person name="Palaniappan K."/>
            <person name="Land M."/>
            <person name="Hauser L."/>
            <person name="Brambilla E.M."/>
            <person name="Rohde M."/>
            <person name="Verbarg S."/>
            <person name="Goker M."/>
            <person name="Bristow J."/>
            <person name="Eisen J.A."/>
            <person name="Markowitz V."/>
            <person name="Hugenholtz P."/>
            <person name="Kyrpides N.C."/>
            <person name="Klenk H.P."/>
            <person name="Woyke T."/>
        </authorList>
    </citation>
    <scope>NUCLEOTIDE SEQUENCE [LARGE SCALE GENOMIC DNA]</scope>
    <source>
        <strain evidence="2">ATCC 27775 / DSM 1100 / LMG 10767 / O</strain>
    </source>
</reference>
<dbReference type="Proteomes" id="UP000008461">
    <property type="component" value="Chromosome"/>
</dbReference>
<dbReference type="KEGG" id="hhy:Halhy_3698"/>
<evidence type="ECO:0000313" key="2">
    <source>
        <dbReference type="Proteomes" id="UP000008461"/>
    </source>
</evidence>
<dbReference type="EMBL" id="CP002691">
    <property type="protein sequence ID" value="AEE51550.1"/>
    <property type="molecule type" value="Genomic_DNA"/>
</dbReference>
<keyword evidence="2" id="KW-1185">Reference proteome</keyword>
<name>F4KZY0_HALH1</name>
<gene>
    <name evidence="1" type="ordered locus">Halhy_3698</name>
</gene>
<protein>
    <recommendedName>
        <fullName evidence="3">Restriction endonuclease domain-containing protein</fullName>
    </recommendedName>
</protein>
<dbReference type="AlphaFoldDB" id="F4KZY0"/>
<dbReference type="eggNOG" id="COG4636">
    <property type="taxonomic scope" value="Bacteria"/>
</dbReference>
<proteinExistence type="predicted"/>
<sequence>MITQSIPVSLVHEEFGGSKYFRRGYRQVMLGLKTEEEIMGSSIYQSLIIQAVVFYLKTILPKKQYWVPTNEAGLHLHPKENMANDIVVIEKDKLPNPQSELYNNVPPKFIIEVDIKIDPIDYNTEPATDVSMSYIVEKSSKLIDFGVDGVAWILTRHQQVILARSQRNLEVYHWHETVPLFDEFSFCLKDILEEEGILPASVTDPS</sequence>